<feature type="chain" id="PRO_5012730268" evidence="1">
    <location>
        <begin position="23"/>
        <end position="277"/>
    </location>
</feature>
<dbReference type="InterPro" id="IPR015943">
    <property type="entry name" value="WD40/YVTN_repeat-like_dom_sf"/>
</dbReference>
<dbReference type="OrthoDB" id="9783700at2"/>
<dbReference type="Gene3D" id="2.130.10.10">
    <property type="entry name" value="YVTN repeat-like/Quinoprotein amine dehydrogenase"/>
    <property type="match status" value="1"/>
</dbReference>
<dbReference type="PANTHER" id="PTHR31270:SF1">
    <property type="entry name" value="GLUTAMINYL-PEPTIDE CYCLOTRANSFERASE"/>
    <property type="match status" value="1"/>
</dbReference>
<dbReference type="Proteomes" id="UP000189981">
    <property type="component" value="Unassembled WGS sequence"/>
</dbReference>
<proteinExistence type="predicted"/>
<accession>A0A1T4ZWT3</accession>
<dbReference type="Pfam" id="PF05096">
    <property type="entry name" value="Glu_cyclase_2"/>
    <property type="match status" value="1"/>
</dbReference>
<keyword evidence="2" id="KW-0808">Transferase</keyword>
<dbReference type="AlphaFoldDB" id="A0A1T4ZWT3"/>
<dbReference type="PROSITE" id="PS51257">
    <property type="entry name" value="PROKAR_LIPOPROTEIN"/>
    <property type="match status" value="1"/>
</dbReference>
<feature type="signal peptide" evidence="1">
    <location>
        <begin position="1"/>
        <end position="22"/>
    </location>
</feature>
<dbReference type="PANTHER" id="PTHR31270">
    <property type="entry name" value="GLUTAMINYL-PEPTIDE CYCLOTRANSFERASE"/>
    <property type="match status" value="1"/>
</dbReference>
<sequence length="277" mass="30704">MKSQRTFLNLIAGFPIAVLIFACNGTSDNKAETTATTNATPTINYTYIKSHPHDTTAFTEGFVIHFGKLYESTGASPDLPQTRSLFGTVDLKTGEIDTKVELDKHKYFGEGIAFLNGQVFQLTYKTKIGFVYDALTFKKVKEFTFPSEEGWGLTTDGTNLIMSDGTSQLTYLAPINLQMIKRVSVVEDGYAKNNLNELEYIKGFIYANIWLTNTIVKIDPTTGKVVGKLDLGSLAHDAKNLYSGSLEMNGIAYDSLANKVFVTGKLWPKIFELQLNQ</sequence>
<dbReference type="SUPFAM" id="SSF63825">
    <property type="entry name" value="YWTD domain"/>
    <property type="match status" value="1"/>
</dbReference>
<evidence type="ECO:0000256" key="1">
    <source>
        <dbReference type="SAM" id="SignalP"/>
    </source>
</evidence>
<reference evidence="3" key="1">
    <citation type="submission" date="2017-02" db="EMBL/GenBank/DDBJ databases">
        <authorList>
            <person name="Varghese N."/>
            <person name="Submissions S."/>
        </authorList>
    </citation>
    <scope>NUCLEOTIDE SEQUENCE [LARGE SCALE GENOMIC DNA]</scope>
    <source>
        <strain evidence="3">DSM 22385</strain>
    </source>
</reference>
<keyword evidence="1" id="KW-0732">Signal</keyword>
<dbReference type="RefSeq" id="WP_079700549.1">
    <property type="nucleotide sequence ID" value="NZ_FUYR01000001.1"/>
</dbReference>
<dbReference type="GO" id="GO:0016603">
    <property type="term" value="F:glutaminyl-peptide cyclotransferase activity"/>
    <property type="evidence" value="ECO:0007669"/>
    <property type="project" value="InterPro"/>
</dbReference>
<dbReference type="InterPro" id="IPR007788">
    <property type="entry name" value="QCT"/>
</dbReference>
<organism evidence="2 3">
    <name type="scientific">Daejeonella lutea</name>
    <dbReference type="NCBI Taxonomy" id="572036"/>
    <lineage>
        <taxon>Bacteria</taxon>
        <taxon>Pseudomonadati</taxon>
        <taxon>Bacteroidota</taxon>
        <taxon>Sphingobacteriia</taxon>
        <taxon>Sphingobacteriales</taxon>
        <taxon>Sphingobacteriaceae</taxon>
        <taxon>Daejeonella</taxon>
    </lineage>
</organism>
<evidence type="ECO:0000313" key="2">
    <source>
        <dbReference type="EMBL" id="SKB27188.1"/>
    </source>
</evidence>
<keyword evidence="3" id="KW-1185">Reference proteome</keyword>
<name>A0A1T4ZWT3_9SPHI</name>
<dbReference type="EMBL" id="FUYR01000001">
    <property type="protein sequence ID" value="SKB27188.1"/>
    <property type="molecule type" value="Genomic_DNA"/>
</dbReference>
<gene>
    <name evidence="2" type="ORF">SAMN05661099_0028</name>
</gene>
<evidence type="ECO:0000313" key="3">
    <source>
        <dbReference type="Proteomes" id="UP000189981"/>
    </source>
</evidence>
<dbReference type="STRING" id="572036.SAMN05661099_0028"/>
<protein>
    <submittedName>
        <fullName evidence="2">Glutamine cyclotransferase</fullName>
    </submittedName>
</protein>